<organism evidence="2 3">
    <name type="scientific">Smittium culicis</name>
    <dbReference type="NCBI Taxonomy" id="133412"/>
    <lineage>
        <taxon>Eukaryota</taxon>
        <taxon>Fungi</taxon>
        <taxon>Fungi incertae sedis</taxon>
        <taxon>Zoopagomycota</taxon>
        <taxon>Kickxellomycotina</taxon>
        <taxon>Harpellomycetes</taxon>
        <taxon>Harpellales</taxon>
        <taxon>Legeriomycetaceae</taxon>
        <taxon>Smittium</taxon>
    </lineage>
</organism>
<protein>
    <submittedName>
        <fullName evidence="2">Uncharacterized protein</fullName>
    </submittedName>
</protein>
<dbReference type="Proteomes" id="UP000187429">
    <property type="component" value="Unassembled WGS sequence"/>
</dbReference>
<name>A0A1R1YTV9_9FUNG</name>
<proteinExistence type="predicted"/>
<evidence type="ECO:0000313" key="2">
    <source>
        <dbReference type="EMBL" id="OMJ30337.1"/>
    </source>
</evidence>
<feature type="transmembrane region" description="Helical" evidence="1">
    <location>
        <begin position="15"/>
        <end position="38"/>
    </location>
</feature>
<reference evidence="3" key="1">
    <citation type="submission" date="2017-01" db="EMBL/GenBank/DDBJ databases">
        <authorList>
            <person name="Wang Y."/>
            <person name="White M."/>
            <person name="Kvist S."/>
            <person name="Moncalvo J.-M."/>
        </authorList>
    </citation>
    <scope>NUCLEOTIDE SEQUENCE [LARGE SCALE GENOMIC DNA]</scope>
    <source>
        <strain evidence="3">ID-206-W2</strain>
    </source>
</reference>
<sequence length="89" mass="10590">MPSIPPYPPLIRKLGFTSIAILVRFYCTFMFLIIELIFTHSPFYFRFYLVDIKETIADMSCQFSSAFSYYLLNRPNNFVLIVFLSKWSH</sequence>
<keyword evidence="1" id="KW-0472">Membrane</keyword>
<keyword evidence="3" id="KW-1185">Reference proteome</keyword>
<keyword evidence="1" id="KW-0812">Transmembrane</keyword>
<dbReference type="EMBL" id="LSSM01000027">
    <property type="protein sequence ID" value="OMJ30337.1"/>
    <property type="molecule type" value="Genomic_DNA"/>
</dbReference>
<evidence type="ECO:0000313" key="3">
    <source>
        <dbReference type="Proteomes" id="UP000187429"/>
    </source>
</evidence>
<accession>A0A1R1YTV9</accession>
<keyword evidence="1" id="KW-1133">Transmembrane helix</keyword>
<dbReference type="AlphaFoldDB" id="A0A1R1YTV9"/>
<evidence type="ECO:0000256" key="1">
    <source>
        <dbReference type="SAM" id="Phobius"/>
    </source>
</evidence>
<gene>
    <name evidence="2" type="ORF">AYI69_g133</name>
</gene>
<comment type="caution">
    <text evidence="2">The sequence shown here is derived from an EMBL/GenBank/DDBJ whole genome shotgun (WGS) entry which is preliminary data.</text>
</comment>